<proteinExistence type="predicted"/>
<dbReference type="EMBL" id="CAEZVM010000032">
    <property type="protein sequence ID" value="CAB4634444.1"/>
    <property type="molecule type" value="Genomic_DNA"/>
</dbReference>
<name>A0A6J6JCV6_9ZZZZ</name>
<dbReference type="GO" id="GO:0030246">
    <property type="term" value="F:carbohydrate binding"/>
    <property type="evidence" value="ECO:0007669"/>
    <property type="project" value="InterPro"/>
</dbReference>
<gene>
    <name evidence="1" type="ORF">UFOPK2032_00842</name>
</gene>
<dbReference type="InterPro" id="IPR008183">
    <property type="entry name" value="Aldose_1/G6P_1-epimerase"/>
</dbReference>
<dbReference type="InterPro" id="IPR011013">
    <property type="entry name" value="Gal_mutarotase_sf_dom"/>
</dbReference>
<dbReference type="GO" id="GO:0005975">
    <property type="term" value="P:carbohydrate metabolic process"/>
    <property type="evidence" value="ECO:0007669"/>
    <property type="project" value="InterPro"/>
</dbReference>
<protein>
    <submittedName>
        <fullName evidence="1">Unannotated protein</fullName>
    </submittedName>
</protein>
<dbReference type="SUPFAM" id="SSF74650">
    <property type="entry name" value="Galactose mutarotase-like"/>
    <property type="match status" value="1"/>
</dbReference>
<accession>A0A6J6JCV6</accession>
<dbReference type="GO" id="GO:0016853">
    <property type="term" value="F:isomerase activity"/>
    <property type="evidence" value="ECO:0007669"/>
    <property type="project" value="InterPro"/>
</dbReference>
<sequence length="300" mass="32468">MTDSIITLSEPATGSAATISVVGASLLALELSGNRVIEAVDTDRQEFYSGVVMAPWSSRVSGGKWQLPDGRELQLPINEPDRNNALHGLVFDQTFQVSKSSDTSVELSIEISPTDGYPFHLKLAMFYELEEGELFCSFAVKNLSLETAPFGIAFHPYFSTSWLEGKALFQNDAETRFILNENLIATGRAKTASTSKDLSVGKAVVGAKLDDGFTDLKFVNGVSSTKLISESGQGVEVWQEDIFKHLVIYTTDVLPTKQGAVSAIAIEPSTSEVNAFNSKQDLLLLSAGETRSGSWGIRLT</sequence>
<dbReference type="AlphaFoldDB" id="A0A6J6JCV6"/>
<reference evidence="1" key="1">
    <citation type="submission" date="2020-05" db="EMBL/GenBank/DDBJ databases">
        <authorList>
            <person name="Chiriac C."/>
            <person name="Salcher M."/>
            <person name="Ghai R."/>
            <person name="Kavagutti S V."/>
        </authorList>
    </citation>
    <scope>NUCLEOTIDE SEQUENCE</scope>
</reference>
<evidence type="ECO:0000313" key="1">
    <source>
        <dbReference type="EMBL" id="CAB4634444.1"/>
    </source>
</evidence>
<dbReference type="Pfam" id="PF01263">
    <property type="entry name" value="Aldose_epim"/>
    <property type="match status" value="1"/>
</dbReference>
<dbReference type="InterPro" id="IPR014718">
    <property type="entry name" value="GH-type_carb-bd"/>
</dbReference>
<organism evidence="1">
    <name type="scientific">freshwater metagenome</name>
    <dbReference type="NCBI Taxonomy" id="449393"/>
    <lineage>
        <taxon>unclassified sequences</taxon>
        <taxon>metagenomes</taxon>
        <taxon>ecological metagenomes</taxon>
    </lineage>
</organism>
<dbReference type="Gene3D" id="2.70.98.10">
    <property type="match status" value="1"/>
</dbReference>